<feature type="transmembrane region" description="Helical" evidence="1">
    <location>
        <begin position="178"/>
        <end position="197"/>
    </location>
</feature>
<accession>A0ABQ4KPE1</accession>
<sequence length="254" mass="28653">MKNELQLSKKSQEFIENLNLYLFSSGKNPDEIEDIVSELEVHLFEAEKKGKPIEKIIGKSPKEYMKMVSDEMVIDYRTWFKYICFIVFGSFSFSIFIDLWEGNLSYSILEIIGHIVIGAIFIASVFIGFKFISTANRSLKIQGLILGSIAILPIALFVGLIYLNRAFDTTLIYFGNKGSLAIGVVAALIIIGVSIWAKSWTLIIIMAFLILPNYLLSLTPLQEETQMIISVIMTYGGIGIYLWILSKLEKSNGY</sequence>
<dbReference type="PANTHER" id="PTHR41307">
    <property type="entry name" value="MEMBRANE PROTEIN-RELATED"/>
    <property type="match status" value="1"/>
</dbReference>
<gene>
    <name evidence="3" type="ORF">J8TS2_34960</name>
</gene>
<dbReference type="EMBL" id="BORB01000037">
    <property type="protein sequence ID" value="GIN59177.1"/>
    <property type="molecule type" value="Genomic_DNA"/>
</dbReference>
<keyword evidence="4" id="KW-1185">Reference proteome</keyword>
<dbReference type="RefSeq" id="WP_158321080.1">
    <property type="nucleotide sequence ID" value="NZ_BORB01000037.1"/>
</dbReference>
<comment type="caution">
    <text evidence="3">The sequence shown here is derived from an EMBL/GenBank/DDBJ whole genome shotgun (WGS) entry which is preliminary data.</text>
</comment>
<feature type="transmembrane region" description="Helical" evidence="1">
    <location>
        <begin position="144"/>
        <end position="163"/>
    </location>
</feature>
<feature type="transmembrane region" description="Helical" evidence="1">
    <location>
        <begin position="227"/>
        <end position="245"/>
    </location>
</feature>
<evidence type="ECO:0000313" key="3">
    <source>
        <dbReference type="EMBL" id="GIN59177.1"/>
    </source>
</evidence>
<feature type="domain" description="HAAS transmembrane region" evidence="2">
    <location>
        <begin position="95"/>
        <end position="205"/>
    </location>
</feature>
<evidence type="ECO:0000313" key="4">
    <source>
        <dbReference type="Proteomes" id="UP000679950"/>
    </source>
</evidence>
<feature type="transmembrane region" description="Helical" evidence="1">
    <location>
        <begin position="202"/>
        <end position="221"/>
    </location>
</feature>
<name>A0ABQ4KPE1_9BACI</name>
<feature type="transmembrane region" description="Helical" evidence="1">
    <location>
        <begin position="111"/>
        <end position="132"/>
    </location>
</feature>
<proteinExistence type="predicted"/>
<evidence type="ECO:0000259" key="2">
    <source>
        <dbReference type="Pfam" id="PF08006"/>
    </source>
</evidence>
<dbReference type="Proteomes" id="UP000679950">
    <property type="component" value="Unassembled WGS sequence"/>
</dbReference>
<keyword evidence="1" id="KW-0472">Membrane</keyword>
<dbReference type="PANTHER" id="PTHR41307:SF1">
    <property type="entry name" value="MEMBRANE PROTEIN"/>
    <property type="match status" value="1"/>
</dbReference>
<keyword evidence="1" id="KW-1133">Transmembrane helix</keyword>
<organism evidence="3 4">
    <name type="scientific">Lederbergia ruris</name>
    <dbReference type="NCBI Taxonomy" id="217495"/>
    <lineage>
        <taxon>Bacteria</taxon>
        <taxon>Bacillati</taxon>
        <taxon>Bacillota</taxon>
        <taxon>Bacilli</taxon>
        <taxon>Bacillales</taxon>
        <taxon>Bacillaceae</taxon>
        <taxon>Lederbergia</taxon>
    </lineage>
</organism>
<protein>
    <recommendedName>
        <fullName evidence="2">HAAS transmembrane region domain-containing protein</fullName>
    </recommendedName>
</protein>
<evidence type="ECO:0000256" key="1">
    <source>
        <dbReference type="SAM" id="Phobius"/>
    </source>
</evidence>
<dbReference type="SUPFAM" id="SSF158560">
    <property type="entry name" value="BH3980-like"/>
    <property type="match status" value="1"/>
</dbReference>
<dbReference type="InterPro" id="IPR012963">
    <property type="entry name" value="HAAS_TM"/>
</dbReference>
<dbReference type="Pfam" id="PF08006">
    <property type="entry name" value="HAAS_TM"/>
    <property type="match status" value="1"/>
</dbReference>
<feature type="transmembrane region" description="Helical" evidence="1">
    <location>
        <begin position="79"/>
        <end position="99"/>
    </location>
</feature>
<reference evidence="3 4" key="1">
    <citation type="submission" date="2021-03" db="EMBL/GenBank/DDBJ databases">
        <title>Antimicrobial resistance genes in bacteria isolated from Japanese honey, and their potential for conferring macrolide and lincosamide resistance in the American foulbrood pathogen Paenibacillus larvae.</title>
        <authorList>
            <person name="Okamoto M."/>
            <person name="Kumagai M."/>
            <person name="Kanamori H."/>
            <person name="Takamatsu D."/>
        </authorList>
    </citation>
    <scope>NUCLEOTIDE SEQUENCE [LARGE SCALE GENOMIC DNA]</scope>
    <source>
        <strain evidence="3 4">J8TS2</strain>
    </source>
</reference>
<keyword evidence="1" id="KW-0812">Transmembrane</keyword>